<dbReference type="Pfam" id="PF00145">
    <property type="entry name" value="DNA_methylase"/>
    <property type="match status" value="2"/>
</dbReference>
<evidence type="ECO:0000256" key="1">
    <source>
        <dbReference type="ARBA" id="ARBA00022603"/>
    </source>
</evidence>
<organism evidence="9 10">
    <name type="scientific">Pedobacter ureilyticus</name>
    <dbReference type="NCBI Taxonomy" id="1393051"/>
    <lineage>
        <taxon>Bacteria</taxon>
        <taxon>Pseudomonadati</taxon>
        <taxon>Bacteroidota</taxon>
        <taxon>Sphingobacteriia</taxon>
        <taxon>Sphingobacteriales</taxon>
        <taxon>Sphingobacteriaceae</taxon>
        <taxon>Pedobacter</taxon>
    </lineage>
</organism>
<dbReference type="EMBL" id="SSHJ02000001">
    <property type="protein sequence ID" value="MFN0254485.1"/>
    <property type="molecule type" value="Genomic_DNA"/>
</dbReference>
<name>A0ABW9J2V7_9SPHI</name>
<dbReference type="InterPro" id="IPR029063">
    <property type="entry name" value="SAM-dependent_MTases_sf"/>
</dbReference>
<evidence type="ECO:0000256" key="3">
    <source>
        <dbReference type="ARBA" id="ARBA00022691"/>
    </source>
</evidence>
<comment type="caution">
    <text evidence="9">The sequence shown here is derived from an EMBL/GenBank/DDBJ whole genome shotgun (WGS) entry which is preliminary data.</text>
</comment>
<proteinExistence type="inferred from homology"/>
<evidence type="ECO:0000256" key="7">
    <source>
        <dbReference type="RuleBase" id="RU000416"/>
    </source>
</evidence>
<dbReference type="SUPFAM" id="SSF53335">
    <property type="entry name" value="S-adenosyl-L-methionine-dependent methyltransferases"/>
    <property type="match status" value="1"/>
</dbReference>
<dbReference type="PROSITE" id="PS51679">
    <property type="entry name" value="SAM_MT_C5"/>
    <property type="match status" value="1"/>
</dbReference>
<comment type="similarity">
    <text evidence="6 7">Belongs to the class I-like SAM-binding methyltransferase superfamily. C5-methyltransferase family.</text>
</comment>
<gene>
    <name evidence="9" type="primary">dcm</name>
    <name evidence="9" type="ORF">E6A44_002825</name>
</gene>
<dbReference type="PANTHER" id="PTHR46098">
    <property type="entry name" value="TRNA (CYTOSINE(38)-C(5))-METHYLTRANSFERASE"/>
    <property type="match status" value="1"/>
</dbReference>
<dbReference type="InterPro" id="IPR001525">
    <property type="entry name" value="C5_MeTfrase"/>
</dbReference>
<keyword evidence="2 6" id="KW-0808">Transferase</keyword>
<protein>
    <recommendedName>
        <fullName evidence="8">Cytosine-specific methyltransferase</fullName>
        <ecNumber evidence="8">2.1.1.37</ecNumber>
    </recommendedName>
</protein>
<evidence type="ECO:0000256" key="8">
    <source>
        <dbReference type="RuleBase" id="RU000417"/>
    </source>
</evidence>
<accession>A0ABW9J2V7</accession>
<sequence length="510" mass="57388">MKIATVCSGIGSPELAVENLSKELGFEYENVFACEIDKFARASYSAIHRCGTMYEDMTKEQWDQPNQYADLFIGGIPCQAFSLAGKRLGEKDKRGVLFYDFYRYVKNQQPKVFIIENVKGLLSDAKGRTFKNWCALLGQTVNYAYNLIKHQDCLDYHLHYTVLNTKDFGLPQNRERVFLIGIRPDLGYDFEFPKGWPLTKRLKDVLEKEVDEKYYLSQKMIEAVFTPASEKWKSGKMQIDLEVARTINATVYKMHRADTDNYISDKIEIDGEITPNSQAGKVYSPNGISPAVSAGTHGYALGYVTVHEATKKGFSIAEPGDSINLSNPNSKTRCGRVGKQLANTLDTACNQVVVEPICGAIRGRNPENPKSRVAGEPTQQILEVNDNPYITNVLSTIQKDNVVVEPSVRQLNPSVESGKKQPYKQNRIYDGDAISPVLDTECGRPSYLINSRIRRLTPLETWRLQGFADEAFYKAKEVNSDTQLYKQSGNSISEPVIQAIIRNLLPILNK</sequence>
<dbReference type="RefSeq" id="WP_138721634.1">
    <property type="nucleotide sequence ID" value="NZ_SSHJ02000001.1"/>
</dbReference>
<dbReference type="PANTHER" id="PTHR46098:SF1">
    <property type="entry name" value="TRNA (CYTOSINE(38)-C(5))-METHYLTRANSFERASE"/>
    <property type="match status" value="1"/>
</dbReference>
<comment type="catalytic activity">
    <reaction evidence="5 8">
        <text>a 2'-deoxycytidine in DNA + S-adenosyl-L-methionine = a 5-methyl-2'-deoxycytidine in DNA + S-adenosyl-L-homocysteine + H(+)</text>
        <dbReference type="Rhea" id="RHEA:13681"/>
        <dbReference type="Rhea" id="RHEA-COMP:11369"/>
        <dbReference type="Rhea" id="RHEA-COMP:11370"/>
        <dbReference type="ChEBI" id="CHEBI:15378"/>
        <dbReference type="ChEBI" id="CHEBI:57856"/>
        <dbReference type="ChEBI" id="CHEBI:59789"/>
        <dbReference type="ChEBI" id="CHEBI:85452"/>
        <dbReference type="ChEBI" id="CHEBI:85454"/>
        <dbReference type="EC" id="2.1.1.37"/>
    </reaction>
</comment>
<evidence type="ECO:0000256" key="5">
    <source>
        <dbReference type="ARBA" id="ARBA00047422"/>
    </source>
</evidence>
<evidence type="ECO:0000256" key="2">
    <source>
        <dbReference type="ARBA" id="ARBA00022679"/>
    </source>
</evidence>
<keyword evidence="3 6" id="KW-0949">S-adenosyl-L-methionine</keyword>
<dbReference type="GO" id="GO:0032259">
    <property type="term" value="P:methylation"/>
    <property type="evidence" value="ECO:0007669"/>
    <property type="project" value="UniProtKB-KW"/>
</dbReference>
<dbReference type="InterPro" id="IPR018117">
    <property type="entry name" value="C5_DNA_meth_AS"/>
</dbReference>
<evidence type="ECO:0000313" key="9">
    <source>
        <dbReference type="EMBL" id="MFN0254485.1"/>
    </source>
</evidence>
<evidence type="ECO:0000256" key="6">
    <source>
        <dbReference type="PROSITE-ProRule" id="PRU01016"/>
    </source>
</evidence>
<feature type="active site" evidence="6">
    <location>
        <position position="78"/>
    </location>
</feature>
<dbReference type="GO" id="GO:0003886">
    <property type="term" value="F:DNA (cytosine-5-)-methyltransferase activity"/>
    <property type="evidence" value="ECO:0007669"/>
    <property type="project" value="UniProtKB-EC"/>
</dbReference>
<dbReference type="Proteomes" id="UP001517247">
    <property type="component" value="Unassembled WGS sequence"/>
</dbReference>
<keyword evidence="4" id="KW-0680">Restriction system</keyword>
<dbReference type="EC" id="2.1.1.37" evidence="8"/>
<reference evidence="9 10" key="1">
    <citation type="submission" date="2024-12" db="EMBL/GenBank/DDBJ databases">
        <authorList>
            <person name="Hu S."/>
        </authorList>
    </citation>
    <scope>NUCLEOTIDE SEQUENCE [LARGE SCALE GENOMIC DNA]</scope>
    <source>
        <strain evidence="9 10">THG-T11</strain>
    </source>
</reference>
<dbReference type="PRINTS" id="PR00105">
    <property type="entry name" value="C5METTRFRASE"/>
</dbReference>
<dbReference type="NCBIfam" id="TIGR00675">
    <property type="entry name" value="dcm"/>
    <property type="match status" value="1"/>
</dbReference>
<dbReference type="Gene3D" id="3.90.120.10">
    <property type="entry name" value="DNA Methylase, subunit A, domain 2"/>
    <property type="match status" value="1"/>
</dbReference>
<dbReference type="Gene3D" id="3.40.50.150">
    <property type="entry name" value="Vaccinia Virus protein VP39"/>
    <property type="match status" value="1"/>
</dbReference>
<evidence type="ECO:0000256" key="4">
    <source>
        <dbReference type="ARBA" id="ARBA00022747"/>
    </source>
</evidence>
<keyword evidence="1 6" id="KW-0489">Methyltransferase</keyword>
<dbReference type="PROSITE" id="PS00094">
    <property type="entry name" value="C5_MTASE_1"/>
    <property type="match status" value="1"/>
</dbReference>
<evidence type="ECO:0000313" key="10">
    <source>
        <dbReference type="Proteomes" id="UP001517247"/>
    </source>
</evidence>
<keyword evidence="10" id="KW-1185">Reference proteome</keyword>
<dbReference type="InterPro" id="IPR050750">
    <property type="entry name" value="C5-MTase"/>
</dbReference>